<comment type="caution">
    <text evidence="3">The sequence shown here is derived from an EMBL/GenBank/DDBJ whole genome shotgun (WGS) entry which is preliminary data.</text>
</comment>
<reference evidence="3" key="1">
    <citation type="submission" date="2021-06" db="EMBL/GenBank/DDBJ databases">
        <authorList>
            <person name="Criscuolo A."/>
        </authorList>
    </citation>
    <scope>NUCLEOTIDE SEQUENCE</scope>
    <source>
        <strain evidence="3">CIP111600</strain>
    </source>
</reference>
<name>A0A916NRM4_9BACL</name>
<organism evidence="3 4">
    <name type="scientific">Paenibacillus solanacearum</name>
    <dbReference type="NCBI Taxonomy" id="2048548"/>
    <lineage>
        <taxon>Bacteria</taxon>
        <taxon>Bacillati</taxon>
        <taxon>Bacillota</taxon>
        <taxon>Bacilli</taxon>
        <taxon>Bacillales</taxon>
        <taxon>Paenibacillaceae</taxon>
        <taxon>Paenibacillus</taxon>
    </lineage>
</organism>
<dbReference type="Pfam" id="PF01738">
    <property type="entry name" value="DLH"/>
    <property type="match status" value="1"/>
</dbReference>
<sequence length="218" mass="24650">MRIRSDSLNAQITKNVKINYLLSFPEGYGEDEEVKWGLIIFLHGMNMRGEDVTKLKSYGIFGIGQGLSLPFVIAVPQCPSESYWNMERDAVMALVTELTTNHRIDSSRIYLIGYSMGGYGAWDLAINYPETFAAIVPLSSGGQVSKAEQLKDTPIWAFHGALDDIVPVDQMSKMIRTVEQYSSNIKLTIYPDLGHDIMESTLNNQELYTWLLEQRRLT</sequence>
<keyword evidence="4" id="KW-1185">Reference proteome</keyword>
<evidence type="ECO:0000313" key="4">
    <source>
        <dbReference type="Proteomes" id="UP000693672"/>
    </source>
</evidence>
<feature type="domain" description="Dienelactone hydrolase" evidence="2">
    <location>
        <begin position="91"/>
        <end position="196"/>
    </location>
</feature>
<evidence type="ECO:0000259" key="2">
    <source>
        <dbReference type="Pfam" id="PF01738"/>
    </source>
</evidence>
<dbReference type="Proteomes" id="UP000693672">
    <property type="component" value="Unassembled WGS sequence"/>
</dbReference>
<keyword evidence="1" id="KW-0732">Signal</keyword>
<dbReference type="InterPro" id="IPR050955">
    <property type="entry name" value="Plant_Biomass_Hydrol_Est"/>
</dbReference>
<dbReference type="PANTHER" id="PTHR43037">
    <property type="entry name" value="UNNAMED PRODUCT-RELATED"/>
    <property type="match status" value="1"/>
</dbReference>
<proteinExistence type="predicted"/>
<dbReference type="EMBL" id="CAJVAS010000042">
    <property type="protein sequence ID" value="CAG7648499.1"/>
    <property type="molecule type" value="Genomic_DNA"/>
</dbReference>
<dbReference type="InterPro" id="IPR002925">
    <property type="entry name" value="Dienelactn_hydro"/>
</dbReference>
<dbReference type="PANTHER" id="PTHR43037:SF1">
    <property type="entry name" value="BLL1128 PROTEIN"/>
    <property type="match status" value="1"/>
</dbReference>
<evidence type="ECO:0000256" key="1">
    <source>
        <dbReference type="ARBA" id="ARBA00022729"/>
    </source>
</evidence>
<evidence type="ECO:0000313" key="3">
    <source>
        <dbReference type="EMBL" id="CAG7648499.1"/>
    </source>
</evidence>
<accession>A0A916NRM4</accession>
<protein>
    <recommendedName>
        <fullName evidence="2">Dienelactone hydrolase domain-containing protein</fullName>
    </recommendedName>
</protein>
<dbReference type="GO" id="GO:0016787">
    <property type="term" value="F:hydrolase activity"/>
    <property type="evidence" value="ECO:0007669"/>
    <property type="project" value="InterPro"/>
</dbReference>
<dbReference type="AlphaFoldDB" id="A0A916NRM4"/>
<gene>
    <name evidence="3" type="ORF">PAESOLCIP111_05615</name>
</gene>